<dbReference type="Pfam" id="PF00410">
    <property type="entry name" value="Ribosomal_S8"/>
    <property type="match status" value="1"/>
</dbReference>
<dbReference type="Proteomes" id="UP000190837">
    <property type="component" value="Unassembled WGS sequence"/>
</dbReference>
<evidence type="ECO:0000256" key="7">
    <source>
        <dbReference type="RuleBase" id="RU003660"/>
    </source>
</evidence>
<dbReference type="GO" id="GO:0005840">
    <property type="term" value="C:ribosome"/>
    <property type="evidence" value="ECO:0007669"/>
    <property type="project" value="UniProtKB-KW"/>
</dbReference>
<keyword evidence="2 7" id="KW-0689">Ribosomal protein</keyword>
<evidence type="ECO:0000256" key="4">
    <source>
        <dbReference type="ARBA" id="ARBA00035258"/>
    </source>
</evidence>
<dbReference type="InterPro" id="IPR000630">
    <property type="entry name" value="Ribosomal_uS8"/>
</dbReference>
<keyword evidence="3 7" id="KW-0687">Ribonucleoprotein</keyword>
<protein>
    <recommendedName>
        <fullName evidence="4">Small ribosomal subunit protein uS8</fullName>
    </recommendedName>
    <alternativeName>
        <fullName evidence="5">30S ribosomal protein S8</fullName>
    </alternativeName>
</protein>
<comment type="similarity">
    <text evidence="1 7">Belongs to the universal ribosomal protein uS8 family.</text>
</comment>
<dbReference type="OMA" id="NSAYHDT"/>
<dbReference type="PANTHER" id="PTHR11758">
    <property type="entry name" value="40S RIBOSOMAL PROTEIN S15A"/>
    <property type="match status" value="1"/>
</dbReference>
<comment type="subunit">
    <text evidence="6">Part of the 30S ribosomal subunit. Contacts proteins S5 and S12.</text>
</comment>
<dbReference type="GO" id="GO:0006412">
    <property type="term" value="P:translation"/>
    <property type="evidence" value="ECO:0007669"/>
    <property type="project" value="InterPro"/>
</dbReference>
<evidence type="ECO:0000313" key="8">
    <source>
        <dbReference type="EMBL" id="SAM69606.1"/>
    </source>
</evidence>
<organism evidence="8 9">
    <name type="scientific">Cardiobacterium hominis</name>
    <dbReference type="NCBI Taxonomy" id="2718"/>
    <lineage>
        <taxon>Bacteria</taxon>
        <taxon>Pseudomonadati</taxon>
        <taxon>Pseudomonadota</taxon>
        <taxon>Gammaproteobacteria</taxon>
        <taxon>Cardiobacteriales</taxon>
        <taxon>Cardiobacteriaceae</taxon>
        <taxon>Cardiobacterium</taxon>
    </lineage>
</organism>
<dbReference type="GO" id="GO:0003735">
    <property type="term" value="F:structural constituent of ribosome"/>
    <property type="evidence" value="ECO:0007669"/>
    <property type="project" value="InterPro"/>
</dbReference>
<evidence type="ECO:0000256" key="3">
    <source>
        <dbReference type="ARBA" id="ARBA00023274"/>
    </source>
</evidence>
<sequence>MPASKQKVAIARVLQDEGYIHSFEVKEDVKAELTINLKYYQGKPVIELIARASRPGLRLFKGKNALPRVQGGLGIAIISTSQGVMSDHMARQKGIGGEVICYVA</sequence>
<evidence type="ECO:0000313" key="9">
    <source>
        <dbReference type="Proteomes" id="UP000190837"/>
    </source>
</evidence>
<evidence type="ECO:0000256" key="6">
    <source>
        <dbReference type="ARBA" id="ARBA00046740"/>
    </source>
</evidence>
<dbReference type="Gene3D" id="3.30.1370.30">
    <property type="match status" value="1"/>
</dbReference>
<dbReference type="GO" id="GO:0005737">
    <property type="term" value="C:cytoplasm"/>
    <property type="evidence" value="ECO:0007669"/>
    <property type="project" value="UniProtKB-ARBA"/>
</dbReference>
<dbReference type="SUPFAM" id="SSF56047">
    <property type="entry name" value="Ribosomal protein S8"/>
    <property type="match status" value="1"/>
</dbReference>
<proteinExistence type="inferred from homology"/>
<evidence type="ECO:0000256" key="5">
    <source>
        <dbReference type="ARBA" id="ARBA00035525"/>
    </source>
</evidence>
<reference evidence="9" key="1">
    <citation type="submission" date="2016-04" db="EMBL/GenBank/DDBJ databases">
        <authorList>
            <person name="Tagini F."/>
        </authorList>
    </citation>
    <scope>NUCLEOTIDE SEQUENCE [LARGE SCALE GENOMIC DNA]</scope>
    <source>
        <strain evidence="9">CHUV0807</strain>
    </source>
</reference>
<dbReference type="GO" id="GO:1990904">
    <property type="term" value="C:ribonucleoprotein complex"/>
    <property type="evidence" value="ECO:0007669"/>
    <property type="project" value="UniProtKB-KW"/>
</dbReference>
<name>A0A1C3H690_9GAMM</name>
<dbReference type="EMBL" id="FKLO01000069">
    <property type="protein sequence ID" value="SAM69606.1"/>
    <property type="molecule type" value="Genomic_DNA"/>
</dbReference>
<dbReference type="Gene3D" id="3.30.1490.10">
    <property type="match status" value="1"/>
</dbReference>
<dbReference type="InterPro" id="IPR047863">
    <property type="entry name" value="Ribosomal_uS8_CS"/>
</dbReference>
<gene>
    <name evidence="8" type="ORF">CHUV0807_2084</name>
</gene>
<accession>A0A1C3H690</accession>
<evidence type="ECO:0000256" key="1">
    <source>
        <dbReference type="ARBA" id="ARBA00006471"/>
    </source>
</evidence>
<dbReference type="AlphaFoldDB" id="A0A1C3H690"/>
<dbReference type="PROSITE" id="PS00053">
    <property type="entry name" value="RIBOSOMAL_S8"/>
    <property type="match status" value="1"/>
</dbReference>
<dbReference type="FunFam" id="3.30.1490.10:FF:000001">
    <property type="entry name" value="30S ribosomal protein S8"/>
    <property type="match status" value="1"/>
</dbReference>
<dbReference type="InterPro" id="IPR035987">
    <property type="entry name" value="Ribosomal_uS8_sf"/>
</dbReference>
<dbReference type="NCBIfam" id="NF001109">
    <property type="entry name" value="PRK00136.1"/>
    <property type="match status" value="1"/>
</dbReference>
<evidence type="ECO:0000256" key="2">
    <source>
        <dbReference type="ARBA" id="ARBA00022980"/>
    </source>
</evidence>